<name>A0A2S8SRH7_9BACT</name>
<dbReference type="EMBL" id="NIGF01000012">
    <property type="protein sequence ID" value="PQV63422.1"/>
    <property type="molecule type" value="Genomic_DNA"/>
</dbReference>
<reference evidence="2 3" key="1">
    <citation type="journal article" date="2018" name="Syst. Appl. Microbiol.">
        <title>Abditibacterium utsteinense sp. nov., the first cultivated member of candidate phylum FBP, isolated from ice-free Antarctic soil samples.</title>
        <authorList>
            <person name="Tahon G."/>
            <person name="Tytgat B."/>
            <person name="Lebbe L."/>
            <person name="Carlier A."/>
            <person name="Willems A."/>
        </authorList>
    </citation>
    <scope>NUCLEOTIDE SEQUENCE [LARGE SCALE GENOMIC DNA]</scope>
    <source>
        <strain evidence="2 3">LMG 29911</strain>
    </source>
</reference>
<dbReference type="AlphaFoldDB" id="A0A2S8SRH7"/>
<feature type="chain" id="PRO_5015529322" evidence="1">
    <location>
        <begin position="25"/>
        <end position="642"/>
    </location>
</feature>
<gene>
    <name evidence="2" type="ORF">B1R32_11277</name>
</gene>
<protein>
    <submittedName>
        <fullName evidence="2">Uncharacterized protein</fullName>
    </submittedName>
</protein>
<organism evidence="2 3">
    <name type="scientific">Abditibacterium utsteinense</name>
    <dbReference type="NCBI Taxonomy" id="1960156"/>
    <lineage>
        <taxon>Bacteria</taxon>
        <taxon>Pseudomonadati</taxon>
        <taxon>Abditibacteriota</taxon>
        <taxon>Abditibacteriia</taxon>
        <taxon>Abditibacteriales</taxon>
        <taxon>Abditibacteriaceae</taxon>
        <taxon>Abditibacterium</taxon>
    </lineage>
</organism>
<keyword evidence="1" id="KW-0732">Signal</keyword>
<proteinExistence type="predicted"/>
<feature type="signal peptide" evidence="1">
    <location>
        <begin position="1"/>
        <end position="24"/>
    </location>
</feature>
<comment type="caution">
    <text evidence="2">The sequence shown here is derived from an EMBL/GenBank/DDBJ whole genome shotgun (WGS) entry which is preliminary data.</text>
</comment>
<dbReference type="Proteomes" id="UP000237684">
    <property type="component" value="Unassembled WGS sequence"/>
</dbReference>
<evidence type="ECO:0000256" key="1">
    <source>
        <dbReference type="SAM" id="SignalP"/>
    </source>
</evidence>
<evidence type="ECO:0000313" key="2">
    <source>
        <dbReference type="EMBL" id="PQV63422.1"/>
    </source>
</evidence>
<dbReference type="InParanoid" id="A0A2S8SRH7"/>
<sequence>MTSKFLVGAIPLLLAAFWLGVAHSQNTPLTSAPVSPARPPLAASAPALTLAAQNEVQAKMEISPPPPPGYRPYAAAESKETAFEAAPQLPPLSSLDAGVESIAGWPYNARFALIIKGMPALRPLPTLSPGQQKREELQSPFERHLTANFSIFDLYARPNSSQPWRVYEGEQPIMDRYIEFRSASWNGKRYLMGFVKQWGGGQRRYEGQLILFPIHFQKQEPVFDKRIPLRIEIAAPIVGAGRWPPPWPRTVAEARDFNTPITRIEYRSSFDSVWSKVPQKGEKGFPLVVPRSNTSGWEFRPVFQDPKARASEISPIWSGRYFNKKFNFSGGSTLNWFSNHSSTTLKVPKRNQLFELQVQGINTVKVEFKLGPEDYVGDAFEYDKIQEENKNLQQESGEYQFREDLRPVGSYGGMATLGITPEGAVARPRSFMVKVDAENKTDNRNVKIRFRSDDKSLQINGPGQKDDIVATDKEGEARARLYPPKKAEDTVLWADILNNEDKVLKSSSLKISFVAAQWQVVLGKWRLSSQSTPISEIFERPAWVWHSLPLGGSGSQSTNETQTVPIHLEDLTAPHQSIDSKRVWLSSAMVRTQANAIYGVPDEKQMPPGVMQFFRADPTSKGTRQMAAFKIVVGDLPRKKAR</sequence>
<accession>A0A2S8SRH7</accession>
<keyword evidence="3" id="KW-1185">Reference proteome</keyword>
<evidence type="ECO:0000313" key="3">
    <source>
        <dbReference type="Proteomes" id="UP000237684"/>
    </source>
</evidence>